<dbReference type="EMBL" id="JABCQF010000014">
    <property type="protein sequence ID" value="MBF0883801.1"/>
    <property type="molecule type" value="Genomic_DNA"/>
</dbReference>
<organism evidence="1 2">
    <name type="scientific">Gluconobacter potus</name>
    <dbReference type="NCBI Taxonomy" id="2724927"/>
    <lineage>
        <taxon>Bacteria</taxon>
        <taxon>Pseudomonadati</taxon>
        <taxon>Pseudomonadota</taxon>
        <taxon>Alphaproteobacteria</taxon>
        <taxon>Acetobacterales</taxon>
        <taxon>Acetobacteraceae</taxon>
        <taxon>Gluconobacter</taxon>
    </lineage>
</organism>
<gene>
    <name evidence="1" type="ORF">HKD31_13780</name>
</gene>
<reference evidence="1" key="2">
    <citation type="submission" date="2020-11" db="EMBL/GenBank/DDBJ databases">
        <title>Description of novel Gluconobacter species.</title>
        <authorList>
            <person name="Cleenwerck I."/>
            <person name="Cnockaert M."/>
            <person name="Borremans W."/>
            <person name="Wieme A.D."/>
            <person name="De Vuyst L."/>
            <person name="Vandamme P."/>
        </authorList>
    </citation>
    <scope>NUCLEOTIDE SEQUENCE</scope>
    <source>
        <strain evidence="1">R-71646</strain>
    </source>
</reference>
<evidence type="ECO:0000313" key="2">
    <source>
        <dbReference type="Proteomes" id="UP000644588"/>
    </source>
</evidence>
<proteinExistence type="predicted"/>
<comment type="caution">
    <text evidence="1">The sequence shown here is derived from an EMBL/GenBank/DDBJ whole genome shotgun (WGS) entry which is preliminary data.</text>
</comment>
<keyword evidence="2" id="KW-1185">Reference proteome</keyword>
<protein>
    <submittedName>
        <fullName evidence="1">Uncharacterized protein</fullName>
    </submittedName>
</protein>
<reference evidence="1" key="1">
    <citation type="submission" date="2020-04" db="EMBL/GenBank/DDBJ databases">
        <authorList>
            <person name="Sombolestani A."/>
        </authorList>
    </citation>
    <scope>NUCLEOTIDE SEQUENCE</scope>
    <source>
        <strain evidence="1">R-71646</strain>
    </source>
</reference>
<accession>A0ABR9YPT0</accession>
<dbReference type="Proteomes" id="UP000644588">
    <property type="component" value="Unassembled WGS sequence"/>
</dbReference>
<name>A0ABR9YPT0_9PROT</name>
<evidence type="ECO:0000313" key="1">
    <source>
        <dbReference type="EMBL" id="MBF0883801.1"/>
    </source>
</evidence>
<sequence>MENYLGRVTKARILEAVREARGDEAAERIAHLKEADMAQVAERLLEGSGWLPESLRTKVLPAQTEADKRPITQ</sequence>